<dbReference type="KEGG" id="dog:HP555_09020"/>
<comment type="subcellular location">
    <subcellularLocation>
        <location evidence="1 6">Cytoplasm</location>
        <location evidence="1 6">Cytosol</location>
    </subcellularLocation>
</comment>
<dbReference type="InterPro" id="IPR003713">
    <property type="entry name" value="FliS"/>
</dbReference>
<evidence type="ECO:0000256" key="1">
    <source>
        <dbReference type="ARBA" id="ARBA00004514"/>
    </source>
</evidence>
<keyword evidence="7" id="KW-0282">Flagellum</keyword>
<evidence type="ECO:0000256" key="6">
    <source>
        <dbReference type="PIRNR" id="PIRNR039090"/>
    </source>
</evidence>
<proteinExistence type="inferred from homology"/>
<dbReference type="CDD" id="cd16098">
    <property type="entry name" value="FliS"/>
    <property type="match status" value="1"/>
</dbReference>
<evidence type="ECO:0000313" key="7">
    <source>
        <dbReference type="EMBL" id="QQG65997.1"/>
    </source>
</evidence>
<keyword evidence="4 6" id="KW-1005">Bacterial flagellum biogenesis</keyword>
<keyword evidence="7" id="KW-0966">Cell projection</keyword>
<organism evidence="7 8">
    <name type="scientific">Desulfobulbus oligotrophicus</name>
    <dbReference type="NCBI Taxonomy" id="1909699"/>
    <lineage>
        <taxon>Bacteria</taxon>
        <taxon>Pseudomonadati</taxon>
        <taxon>Thermodesulfobacteriota</taxon>
        <taxon>Desulfobulbia</taxon>
        <taxon>Desulfobulbales</taxon>
        <taxon>Desulfobulbaceae</taxon>
        <taxon>Desulfobulbus</taxon>
    </lineage>
</organism>
<protein>
    <recommendedName>
        <fullName evidence="6">Flagellar secretion chaperone FliS</fullName>
    </recommendedName>
</protein>
<evidence type="ECO:0000256" key="4">
    <source>
        <dbReference type="ARBA" id="ARBA00022795"/>
    </source>
</evidence>
<keyword evidence="7" id="KW-0969">Cilium</keyword>
<evidence type="ECO:0000256" key="2">
    <source>
        <dbReference type="ARBA" id="ARBA00008787"/>
    </source>
</evidence>
<dbReference type="GO" id="GO:0044780">
    <property type="term" value="P:bacterial-type flagellum assembly"/>
    <property type="evidence" value="ECO:0007669"/>
    <property type="project" value="InterPro"/>
</dbReference>
<dbReference type="RefSeq" id="WP_199261709.1">
    <property type="nucleotide sequence ID" value="NZ_CP054140.1"/>
</dbReference>
<dbReference type="NCBIfam" id="TIGR00208">
    <property type="entry name" value="fliS"/>
    <property type="match status" value="1"/>
</dbReference>
<gene>
    <name evidence="7" type="primary">fliS</name>
    <name evidence="7" type="ORF">HP555_09020</name>
</gene>
<evidence type="ECO:0000313" key="8">
    <source>
        <dbReference type="Proteomes" id="UP000596092"/>
    </source>
</evidence>
<dbReference type="Gene3D" id="1.20.120.340">
    <property type="entry name" value="Flagellar protein FliS"/>
    <property type="match status" value="1"/>
</dbReference>
<dbReference type="PIRSF" id="PIRSF039090">
    <property type="entry name" value="Flis"/>
    <property type="match status" value="1"/>
</dbReference>
<evidence type="ECO:0000256" key="5">
    <source>
        <dbReference type="ARBA" id="ARBA00023186"/>
    </source>
</evidence>
<dbReference type="PANTHER" id="PTHR34773">
    <property type="entry name" value="FLAGELLAR SECRETION CHAPERONE FLIS"/>
    <property type="match status" value="1"/>
</dbReference>
<accession>A0A7T5VDP7</accession>
<dbReference type="SUPFAM" id="SSF101116">
    <property type="entry name" value="Flagellar export chaperone FliS"/>
    <property type="match status" value="1"/>
</dbReference>
<comment type="similarity">
    <text evidence="2 6">Belongs to the FliS family.</text>
</comment>
<dbReference type="InterPro" id="IPR036584">
    <property type="entry name" value="FliS_sf"/>
</dbReference>
<dbReference type="GO" id="GO:0071973">
    <property type="term" value="P:bacterial-type flagellum-dependent cell motility"/>
    <property type="evidence" value="ECO:0007669"/>
    <property type="project" value="TreeGrafter"/>
</dbReference>
<keyword evidence="8" id="KW-1185">Reference proteome</keyword>
<evidence type="ECO:0000256" key="3">
    <source>
        <dbReference type="ARBA" id="ARBA00022490"/>
    </source>
</evidence>
<dbReference type="EMBL" id="CP054140">
    <property type="protein sequence ID" value="QQG65997.1"/>
    <property type="molecule type" value="Genomic_DNA"/>
</dbReference>
<dbReference type="PANTHER" id="PTHR34773:SF1">
    <property type="entry name" value="FLAGELLAR SECRETION CHAPERONE FLIS"/>
    <property type="match status" value="1"/>
</dbReference>
<dbReference type="Proteomes" id="UP000596092">
    <property type="component" value="Chromosome"/>
</dbReference>
<keyword evidence="5" id="KW-0143">Chaperone</keyword>
<name>A0A7T5VDP7_9BACT</name>
<dbReference type="AlphaFoldDB" id="A0A7T5VDP7"/>
<dbReference type="Pfam" id="PF02561">
    <property type="entry name" value="FliS"/>
    <property type="match status" value="1"/>
</dbReference>
<dbReference type="GO" id="GO:0005829">
    <property type="term" value="C:cytosol"/>
    <property type="evidence" value="ECO:0007669"/>
    <property type="project" value="UniProtKB-SubCell"/>
</dbReference>
<reference evidence="7 8" key="1">
    <citation type="submission" date="2020-05" db="EMBL/GenBank/DDBJ databases">
        <title>Complete genome of Desulfobulbus oligotrophicus.</title>
        <authorList>
            <person name="Podar M."/>
        </authorList>
    </citation>
    <scope>NUCLEOTIDE SEQUENCE [LARGE SCALE GENOMIC DNA]</scope>
    <source>
        <strain evidence="7 8">Prop6</strain>
    </source>
</reference>
<sequence length="149" mass="16526">MSGYPNQYLASTVFSASPEQLLLMLYDGAIRFISLAIQAIDNNQIDRRTLFINKTTAIISEFAATLDHSRDAQLTADLDALYRYMLTRMMQANLKNEATPLIEVKEMLVDLRATWAQAIEINKNEKRAAAGIPTGPEAAATYRPLAAAM</sequence>
<keyword evidence="3 6" id="KW-0963">Cytoplasm</keyword>